<organism evidence="3 4">
    <name type="scientific">Gemella haemolysans</name>
    <dbReference type="NCBI Taxonomy" id="1379"/>
    <lineage>
        <taxon>Bacteria</taxon>
        <taxon>Bacillati</taxon>
        <taxon>Bacillota</taxon>
        <taxon>Bacilli</taxon>
        <taxon>Bacillales</taxon>
        <taxon>Gemellaceae</taxon>
        <taxon>Gemella</taxon>
    </lineage>
</organism>
<feature type="region of interest" description="Disordered" evidence="1">
    <location>
        <begin position="22"/>
        <end position="56"/>
    </location>
</feature>
<dbReference type="STRING" id="1379.HMPREF3186_01586"/>
<dbReference type="PROSITE" id="PS51257">
    <property type="entry name" value="PROKAR_LIPOPROTEIN"/>
    <property type="match status" value="1"/>
</dbReference>
<dbReference type="OrthoDB" id="2991617at2"/>
<dbReference type="RefSeq" id="WP_060914646.1">
    <property type="nucleotide sequence ID" value="NZ_JAGZGJ010000088.1"/>
</dbReference>
<evidence type="ECO:0000313" key="3">
    <source>
        <dbReference type="EMBL" id="KXB57749.1"/>
    </source>
</evidence>
<dbReference type="PATRIC" id="fig|1379.3.peg.1576"/>
<keyword evidence="2" id="KW-0732">Signal</keyword>
<dbReference type="AlphaFoldDB" id="A0A133ZQJ9"/>
<accession>A0A133ZQJ9</accession>
<evidence type="ECO:0000313" key="4">
    <source>
        <dbReference type="Proteomes" id="UP000070355"/>
    </source>
</evidence>
<dbReference type="Proteomes" id="UP000070355">
    <property type="component" value="Unassembled WGS sequence"/>
</dbReference>
<dbReference type="EMBL" id="LSDC01000116">
    <property type="protein sequence ID" value="KXB57749.1"/>
    <property type="molecule type" value="Genomic_DNA"/>
</dbReference>
<sequence>MNKKLLMLLAAGALVITGCAGKEASKTSDQKNNPEQKENKKENTENKETASKEKTEVKHDLAAVEKLAHLVAISGNDLSKLNEQTNLLAWITQDKSTKFNSPEGVPLAKVSVQDFVDVVNEFSDKTYSKEEALELLQSPAFSELDGKSSGATTFPKDSEIYYYKEDNTLVFVSVERGHNYPQVLDKKENWKTEGDSIKIDVLDAMTKTKISTITLKQNNKNYTGGHSKSKYYVAEVKTT</sequence>
<evidence type="ECO:0000256" key="1">
    <source>
        <dbReference type="SAM" id="MobiDB-lite"/>
    </source>
</evidence>
<evidence type="ECO:0000256" key="2">
    <source>
        <dbReference type="SAM" id="SignalP"/>
    </source>
</evidence>
<reference evidence="4" key="1">
    <citation type="submission" date="2016-01" db="EMBL/GenBank/DDBJ databases">
        <authorList>
            <person name="Mitreva M."/>
            <person name="Pepin K.H."/>
            <person name="Mihindukulasuriya K.A."/>
            <person name="Fulton R."/>
            <person name="Fronick C."/>
            <person name="O'Laughlin M."/>
            <person name="Miner T."/>
            <person name="Herter B."/>
            <person name="Rosa B.A."/>
            <person name="Cordes M."/>
            <person name="Tomlinson C."/>
            <person name="Wollam A."/>
            <person name="Palsikar V.B."/>
            <person name="Mardis E.R."/>
            <person name="Wilson R.K."/>
        </authorList>
    </citation>
    <scope>NUCLEOTIDE SEQUENCE [LARGE SCALE GENOMIC DNA]</scope>
    <source>
        <strain evidence="4">DNF01167</strain>
    </source>
</reference>
<evidence type="ECO:0008006" key="5">
    <source>
        <dbReference type="Google" id="ProtNLM"/>
    </source>
</evidence>
<protein>
    <recommendedName>
        <fullName evidence="5">Lipoprotein</fullName>
    </recommendedName>
</protein>
<comment type="caution">
    <text evidence="3">The sequence shown here is derived from an EMBL/GenBank/DDBJ whole genome shotgun (WGS) entry which is preliminary data.</text>
</comment>
<feature type="signal peptide" evidence="2">
    <location>
        <begin position="1"/>
        <end position="20"/>
    </location>
</feature>
<feature type="compositionally biased region" description="Basic and acidic residues" evidence="1">
    <location>
        <begin position="23"/>
        <end position="56"/>
    </location>
</feature>
<proteinExistence type="predicted"/>
<gene>
    <name evidence="3" type="ORF">HMPREF3186_01586</name>
</gene>
<feature type="chain" id="PRO_5039191463" description="Lipoprotein" evidence="2">
    <location>
        <begin position="21"/>
        <end position="239"/>
    </location>
</feature>
<name>A0A133ZQJ9_9BACL</name>